<evidence type="ECO:0000259" key="9">
    <source>
        <dbReference type="Pfam" id="PF20655"/>
    </source>
</evidence>
<gene>
    <name evidence="10" type="ORF">BV898_17136</name>
</gene>
<dbReference type="Pfam" id="PF04129">
    <property type="entry name" value="Vps52_CC"/>
    <property type="match status" value="1"/>
</dbReference>
<comment type="caution">
    <text evidence="10">The sequence shown here is derived from an EMBL/GenBank/DDBJ whole genome shotgun (WGS) entry which is preliminary data.</text>
</comment>
<keyword evidence="6" id="KW-0333">Golgi apparatus</keyword>
<dbReference type="GO" id="GO:0000938">
    <property type="term" value="C:GARP complex"/>
    <property type="evidence" value="ECO:0007669"/>
    <property type="project" value="TreeGrafter"/>
</dbReference>
<dbReference type="PANTHER" id="PTHR14190">
    <property type="entry name" value="SUPPRESSOR OF ACTIN MUTATIONS 2/VACUOLAR PROTEIN SORTING 52"/>
    <property type="match status" value="1"/>
</dbReference>
<keyword evidence="4" id="KW-0813">Transport</keyword>
<dbReference type="AlphaFoldDB" id="A0A9X6NF12"/>
<feature type="domain" description="Vps52 C-terminal" evidence="9">
    <location>
        <begin position="313"/>
        <end position="623"/>
    </location>
</feature>
<feature type="region of interest" description="Disordered" evidence="7">
    <location>
        <begin position="1"/>
        <end position="45"/>
    </location>
</feature>
<dbReference type="GO" id="GO:0032456">
    <property type="term" value="P:endocytic recycling"/>
    <property type="evidence" value="ECO:0007669"/>
    <property type="project" value="TreeGrafter"/>
</dbReference>
<keyword evidence="5" id="KW-0653">Protein transport</keyword>
<dbReference type="GO" id="GO:0042147">
    <property type="term" value="P:retrograde transport, endosome to Golgi"/>
    <property type="evidence" value="ECO:0007669"/>
    <property type="project" value="TreeGrafter"/>
</dbReference>
<keyword evidence="11" id="KW-1185">Reference proteome</keyword>
<evidence type="ECO:0000256" key="4">
    <source>
        <dbReference type="ARBA" id="ARBA00022448"/>
    </source>
</evidence>
<reference evidence="11" key="1">
    <citation type="submission" date="2017-01" db="EMBL/GenBank/DDBJ databases">
        <title>Comparative genomics of anhydrobiosis in the tardigrade Hypsibius dujardini.</title>
        <authorList>
            <person name="Yoshida Y."/>
            <person name="Koutsovoulos G."/>
            <person name="Laetsch D."/>
            <person name="Stevens L."/>
            <person name="Kumar S."/>
            <person name="Horikawa D."/>
            <person name="Ishino K."/>
            <person name="Komine S."/>
            <person name="Tomita M."/>
            <person name="Blaxter M."/>
            <person name="Arakawa K."/>
        </authorList>
    </citation>
    <scope>NUCLEOTIDE SEQUENCE [LARGE SCALE GENOMIC DNA]</scope>
    <source>
        <strain evidence="11">Z151</strain>
    </source>
</reference>
<organism evidence="10 11">
    <name type="scientific">Hypsibius exemplaris</name>
    <name type="common">Freshwater tardigrade</name>
    <dbReference type="NCBI Taxonomy" id="2072580"/>
    <lineage>
        <taxon>Eukaryota</taxon>
        <taxon>Metazoa</taxon>
        <taxon>Ecdysozoa</taxon>
        <taxon>Tardigrada</taxon>
        <taxon>Eutardigrada</taxon>
        <taxon>Parachela</taxon>
        <taxon>Hypsibioidea</taxon>
        <taxon>Hypsibiidae</taxon>
        <taxon>Hypsibius</taxon>
    </lineage>
</organism>
<dbReference type="PANTHER" id="PTHR14190:SF7">
    <property type="entry name" value="VACUOLAR PROTEIN SORTING-ASSOCIATED PROTEIN 52 HOMOLOG"/>
    <property type="match status" value="1"/>
</dbReference>
<accession>A0A9X6NF12</accession>
<evidence type="ECO:0000313" key="11">
    <source>
        <dbReference type="Proteomes" id="UP000192578"/>
    </source>
</evidence>
<dbReference type="GO" id="GO:0019905">
    <property type="term" value="F:syntaxin binding"/>
    <property type="evidence" value="ECO:0007669"/>
    <property type="project" value="TreeGrafter"/>
</dbReference>
<dbReference type="GO" id="GO:0007041">
    <property type="term" value="P:lysosomal transport"/>
    <property type="evidence" value="ECO:0007669"/>
    <property type="project" value="TreeGrafter"/>
</dbReference>
<sequence length="746" mass="86044">MDTQSKPGLEVDSSVGLSGGTQLKMNHRINNNNNNNNSRIPTSSSGLDLIEESQDAASAADAKKIASLKLFDDLSIFDDVDHKMKENLDNELVKTALDQGIDIREYVADVEAELRRVEDFALTDYIKEATNIASLHYQIKSCDNALEVIEDMLQSFRTNLGNISTEIRWLQTQSANMSVKLKNRQAVRSELSQYINELAVPEFMIRQIVECPVTDQVFVEQLHELNHKIGFAKQQAFQDARSAHDVRDVLLKLRVKATAKIRDYLLQKIQQFKKPMTNYQMAQNSMLKFRFFYEFLLNSEREIAKEVRDSYVDTTSKIFYSYFKHYWTRLAKLQFDDLPLKDDLVGTDESSKKSFFTTQPKMKAPVFSLGERGVILQQAHLEGPVLVEHTASQANQKFPFEVLFRSIQWALVDNASREYLFIIDFFMMSGQAAQDLFTQIWGKTMLVMLKQLEEFVSVSYDSIGLFLCIQIVEKYKETLAKRDVPALQPYFEAVQQILSPRLDFVLDLNVQSLRNADPSGFKITSQPHYITRRYAELVAAMIVIKNQGPDNARVTSLIKQMQLEMDSLVMRMAAEFGDRKFQLIFMINNYDAIWSVMQEHMQQEDSRDTEAVKAVLGQRINDFVEQLLSPYFGPMIEFIKHSEVAVDRGQPETVKLDEKKIGSIIRGFNANWKKAMDDINAEVMRTFNNFKQGTNILQTALTHLVQYYHRLHKILSLPQFKNFAVRNELINLHHLMVEVKKYKTSF</sequence>
<dbReference type="InterPro" id="IPR048319">
    <property type="entry name" value="Vps52_CC"/>
</dbReference>
<proteinExistence type="inferred from homology"/>
<evidence type="ECO:0000256" key="6">
    <source>
        <dbReference type="ARBA" id="ARBA00023034"/>
    </source>
</evidence>
<dbReference type="GO" id="GO:0015031">
    <property type="term" value="P:protein transport"/>
    <property type="evidence" value="ECO:0007669"/>
    <property type="project" value="UniProtKB-KW"/>
</dbReference>
<evidence type="ECO:0000256" key="3">
    <source>
        <dbReference type="ARBA" id="ARBA00017083"/>
    </source>
</evidence>
<dbReference type="Pfam" id="PF20655">
    <property type="entry name" value="Vps52_C"/>
    <property type="match status" value="1"/>
</dbReference>
<dbReference type="Proteomes" id="UP000192578">
    <property type="component" value="Unassembled WGS sequence"/>
</dbReference>
<evidence type="ECO:0000259" key="8">
    <source>
        <dbReference type="Pfam" id="PF04129"/>
    </source>
</evidence>
<feature type="domain" description="Vps52 coiled-coil" evidence="8">
    <location>
        <begin position="124"/>
        <end position="296"/>
    </location>
</feature>
<name>A0A9X6NF12_HYPEX</name>
<protein>
    <recommendedName>
        <fullName evidence="3">Vacuolar protein sorting-associated protein 52 homolog</fullName>
    </recommendedName>
</protein>
<dbReference type="InterPro" id="IPR048361">
    <property type="entry name" value="Vps52_C"/>
</dbReference>
<dbReference type="EMBL" id="MTYJ01000281">
    <property type="protein sequence ID" value="OWA52690.1"/>
    <property type="molecule type" value="Genomic_DNA"/>
</dbReference>
<dbReference type="OrthoDB" id="19482at2759"/>
<evidence type="ECO:0000313" key="10">
    <source>
        <dbReference type="EMBL" id="OWA52690.1"/>
    </source>
</evidence>
<evidence type="ECO:0000256" key="2">
    <source>
        <dbReference type="ARBA" id="ARBA00008180"/>
    </source>
</evidence>
<comment type="similarity">
    <text evidence="2">Belongs to the VPS52 family.</text>
</comment>
<comment type="subcellular location">
    <subcellularLocation>
        <location evidence="1">Golgi apparatus</location>
        <location evidence="1">trans-Golgi network</location>
    </subcellularLocation>
</comment>
<dbReference type="GO" id="GO:0005829">
    <property type="term" value="C:cytosol"/>
    <property type="evidence" value="ECO:0007669"/>
    <property type="project" value="GOC"/>
</dbReference>
<evidence type="ECO:0000256" key="7">
    <source>
        <dbReference type="SAM" id="MobiDB-lite"/>
    </source>
</evidence>
<evidence type="ECO:0000256" key="5">
    <source>
        <dbReference type="ARBA" id="ARBA00022927"/>
    </source>
</evidence>
<dbReference type="GO" id="GO:0006896">
    <property type="term" value="P:Golgi to vacuole transport"/>
    <property type="evidence" value="ECO:0007669"/>
    <property type="project" value="TreeGrafter"/>
</dbReference>
<evidence type="ECO:0000256" key="1">
    <source>
        <dbReference type="ARBA" id="ARBA00004601"/>
    </source>
</evidence>
<dbReference type="InterPro" id="IPR007258">
    <property type="entry name" value="Vps52"/>
</dbReference>